<name>A0A1Y2KXQ8_9PROT</name>
<evidence type="ECO:0000256" key="8">
    <source>
        <dbReference type="SAM" id="SignalP"/>
    </source>
</evidence>
<comment type="similarity">
    <text evidence="2 7">Belongs to the PstS family.</text>
</comment>
<dbReference type="InterPro" id="IPR024370">
    <property type="entry name" value="PBP_domain"/>
</dbReference>
<comment type="function">
    <text evidence="1 7">Part of the ABC transporter complex PstSACB involved in phosphate import.</text>
</comment>
<keyword evidence="5 7" id="KW-0813">Transport</keyword>
<keyword evidence="11" id="KW-1185">Reference proteome</keyword>
<keyword evidence="6 7" id="KW-0592">Phosphate transport</keyword>
<dbReference type="NCBIfam" id="NF008171">
    <property type="entry name" value="PRK10918.1"/>
    <property type="match status" value="1"/>
</dbReference>
<dbReference type="InterPro" id="IPR050962">
    <property type="entry name" value="Phosphate-bind_PstS"/>
</dbReference>
<feature type="signal peptide" evidence="8">
    <location>
        <begin position="1"/>
        <end position="27"/>
    </location>
</feature>
<dbReference type="GO" id="GO:0042301">
    <property type="term" value="F:phosphate ion binding"/>
    <property type="evidence" value="ECO:0007669"/>
    <property type="project" value="InterPro"/>
</dbReference>
<sequence>MLTTFKKSILGGAALLMAAGVFASAQATEISGAGATFPYPVYAKWAEAYEAKTGVKMNYQSIGSGGGIKQIKASTVDFGASDAPLTKEELDEAGLVQWPMIMGGVVPVVNIKGIKGGDVTLTGAVLADIYLGKITKWDDKQIADLNPGLKLPSEAISVVERSDGSGTTFNFTNYLAAVSPEWKDSIGVNKSVQWPVGVGGKGNEGVASYTKQIDGSIGYVEYAYALQNDLAYTQMKNKDGETVAPTAASFAAAAANADWAHAPGYYLILGNQPGAKSWPITAASFILVHKSQDNAKTAKDVLDFFDWSFKNGSDIADKLDYVSMPENVVDMVEKTWTADVKGSDGKKIW</sequence>
<gene>
    <name evidence="10" type="ORF">TMES_18535</name>
</gene>
<dbReference type="Proteomes" id="UP000193391">
    <property type="component" value="Unassembled WGS sequence"/>
</dbReference>
<evidence type="ECO:0000313" key="10">
    <source>
        <dbReference type="EMBL" id="OSQ36086.1"/>
    </source>
</evidence>
<evidence type="ECO:0000256" key="2">
    <source>
        <dbReference type="ARBA" id="ARBA00008725"/>
    </source>
</evidence>
<dbReference type="RefSeq" id="WP_085585349.1">
    <property type="nucleotide sequence ID" value="NZ_JFKA01000012.1"/>
</dbReference>
<dbReference type="SUPFAM" id="SSF53850">
    <property type="entry name" value="Periplasmic binding protein-like II"/>
    <property type="match status" value="1"/>
</dbReference>
<evidence type="ECO:0000259" key="9">
    <source>
        <dbReference type="Pfam" id="PF12849"/>
    </source>
</evidence>
<organism evidence="10 11">
    <name type="scientific">Thalassospira mesophila</name>
    <dbReference type="NCBI Taxonomy" id="1293891"/>
    <lineage>
        <taxon>Bacteria</taxon>
        <taxon>Pseudomonadati</taxon>
        <taxon>Pseudomonadota</taxon>
        <taxon>Alphaproteobacteria</taxon>
        <taxon>Rhodospirillales</taxon>
        <taxon>Thalassospiraceae</taxon>
        <taxon>Thalassospira</taxon>
    </lineage>
</organism>
<dbReference type="OrthoDB" id="9801510at2"/>
<proteinExistence type="inferred from homology"/>
<dbReference type="PIRSF" id="PIRSF002756">
    <property type="entry name" value="PstS"/>
    <property type="match status" value="1"/>
</dbReference>
<dbReference type="GO" id="GO:0043190">
    <property type="term" value="C:ATP-binding cassette (ABC) transporter complex"/>
    <property type="evidence" value="ECO:0007669"/>
    <property type="project" value="InterPro"/>
</dbReference>
<evidence type="ECO:0000256" key="5">
    <source>
        <dbReference type="ARBA" id="ARBA00022448"/>
    </source>
</evidence>
<dbReference type="GO" id="GO:0035435">
    <property type="term" value="P:phosphate ion transmembrane transport"/>
    <property type="evidence" value="ECO:0007669"/>
    <property type="project" value="InterPro"/>
</dbReference>
<evidence type="ECO:0000256" key="3">
    <source>
        <dbReference type="ARBA" id="ARBA00011529"/>
    </source>
</evidence>
<feature type="chain" id="PRO_5012440790" description="Phosphate-binding protein PstS" evidence="8">
    <location>
        <begin position="28"/>
        <end position="349"/>
    </location>
</feature>
<keyword evidence="8" id="KW-0732">Signal</keyword>
<dbReference type="PANTHER" id="PTHR42996">
    <property type="entry name" value="PHOSPHATE-BINDING PROTEIN PSTS"/>
    <property type="match status" value="1"/>
</dbReference>
<dbReference type="AlphaFoldDB" id="A0A1Y2KXQ8"/>
<feature type="domain" description="PBP" evidence="9">
    <location>
        <begin position="26"/>
        <end position="305"/>
    </location>
</feature>
<evidence type="ECO:0000256" key="1">
    <source>
        <dbReference type="ARBA" id="ARBA00002841"/>
    </source>
</evidence>
<dbReference type="NCBIfam" id="TIGR00975">
    <property type="entry name" value="3a0107s03"/>
    <property type="match status" value="1"/>
</dbReference>
<comment type="caution">
    <text evidence="10">The sequence shown here is derived from an EMBL/GenBank/DDBJ whole genome shotgun (WGS) entry which is preliminary data.</text>
</comment>
<reference evidence="10 11" key="1">
    <citation type="submission" date="2014-03" db="EMBL/GenBank/DDBJ databases">
        <title>The draft genome sequence of Thalassospira mesophila JCM 18969.</title>
        <authorList>
            <person name="Lai Q."/>
            <person name="Shao Z."/>
        </authorList>
    </citation>
    <scope>NUCLEOTIDE SEQUENCE [LARGE SCALE GENOMIC DNA]</scope>
    <source>
        <strain evidence="10 11">JCM 18969</strain>
    </source>
</reference>
<dbReference type="STRING" id="1293891.TMES_18535"/>
<protein>
    <recommendedName>
        <fullName evidence="4 7">Phosphate-binding protein PstS</fullName>
    </recommendedName>
</protein>
<evidence type="ECO:0000256" key="6">
    <source>
        <dbReference type="ARBA" id="ARBA00022592"/>
    </source>
</evidence>
<dbReference type="PANTHER" id="PTHR42996:SF1">
    <property type="entry name" value="PHOSPHATE-BINDING PROTEIN PSTS"/>
    <property type="match status" value="1"/>
</dbReference>
<comment type="subunit">
    <text evidence="3 7">The complex is composed of two ATP-binding proteins (PstB), two transmembrane proteins (PstC and PstA) and a solute-binding protein (PstS).</text>
</comment>
<evidence type="ECO:0000256" key="4">
    <source>
        <dbReference type="ARBA" id="ARBA00021889"/>
    </source>
</evidence>
<dbReference type="InterPro" id="IPR005673">
    <property type="entry name" value="ABC_phos-bd_PstS"/>
</dbReference>
<dbReference type="CDD" id="cd13565">
    <property type="entry name" value="PBP2_PstS"/>
    <property type="match status" value="1"/>
</dbReference>
<accession>A0A1Y2KXQ8</accession>
<evidence type="ECO:0000313" key="11">
    <source>
        <dbReference type="Proteomes" id="UP000193391"/>
    </source>
</evidence>
<evidence type="ECO:0000256" key="7">
    <source>
        <dbReference type="PIRNR" id="PIRNR002756"/>
    </source>
</evidence>
<dbReference type="Gene3D" id="3.40.190.10">
    <property type="entry name" value="Periplasmic binding protein-like II"/>
    <property type="match status" value="2"/>
</dbReference>
<dbReference type="Pfam" id="PF12849">
    <property type="entry name" value="PBP_like_2"/>
    <property type="match status" value="1"/>
</dbReference>
<dbReference type="EMBL" id="JFKA01000012">
    <property type="protein sequence ID" value="OSQ36086.1"/>
    <property type="molecule type" value="Genomic_DNA"/>
</dbReference>